<dbReference type="Gene3D" id="3.30.470.10">
    <property type="match status" value="1"/>
</dbReference>
<evidence type="ECO:0000256" key="14">
    <source>
        <dbReference type="ARBA" id="ARBA00049229"/>
    </source>
</evidence>
<dbReference type="RefSeq" id="WP_145389210.1">
    <property type="nucleotide sequence ID" value="NZ_CP037423.1"/>
</dbReference>
<evidence type="ECO:0000256" key="9">
    <source>
        <dbReference type="ARBA" id="ARBA00022679"/>
    </source>
</evidence>
<dbReference type="GO" id="GO:0052654">
    <property type="term" value="F:L-leucine-2-oxoglutarate transaminase activity"/>
    <property type="evidence" value="ECO:0007669"/>
    <property type="project" value="RHEA"/>
</dbReference>
<dbReference type="FunFam" id="3.20.10.10:FF:000002">
    <property type="entry name" value="D-alanine aminotransferase"/>
    <property type="match status" value="1"/>
</dbReference>
<evidence type="ECO:0000256" key="13">
    <source>
        <dbReference type="ARBA" id="ARBA00048798"/>
    </source>
</evidence>
<protein>
    <recommendedName>
        <fullName evidence="17">Branched-chain-amino-acid aminotransferase</fullName>
        <shortName evidence="17">BCAT</shortName>
        <ecNumber evidence="17">2.6.1.42</ecNumber>
    </recommendedName>
</protein>
<evidence type="ECO:0000256" key="8">
    <source>
        <dbReference type="ARBA" id="ARBA00022605"/>
    </source>
</evidence>
<evidence type="ECO:0000256" key="16">
    <source>
        <dbReference type="RuleBase" id="RU004516"/>
    </source>
</evidence>
<keyword evidence="19" id="KW-1185">Reference proteome</keyword>
<organism evidence="18 19">
    <name type="scientific">Stieleria neptunia</name>
    <dbReference type="NCBI Taxonomy" id="2527979"/>
    <lineage>
        <taxon>Bacteria</taxon>
        <taxon>Pseudomonadati</taxon>
        <taxon>Planctomycetota</taxon>
        <taxon>Planctomycetia</taxon>
        <taxon>Pirellulales</taxon>
        <taxon>Pirellulaceae</taxon>
        <taxon>Stieleria</taxon>
    </lineage>
</organism>
<dbReference type="CDD" id="cd01558">
    <property type="entry name" value="D-AAT_like"/>
    <property type="match status" value="1"/>
</dbReference>
<dbReference type="NCBIfam" id="NF006185">
    <property type="entry name" value="PRK08320.1"/>
    <property type="match status" value="1"/>
</dbReference>
<dbReference type="GO" id="GO:0009098">
    <property type="term" value="P:L-leucine biosynthetic process"/>
    <property type="evidence" value="ECO:0007669"/>
    <property type="project" value="UniProtKB-UniPathway"/>
</dbReference>
<comment type="catalytic activity">
    <reaction evidence="13 17">
        <text>L-isoleucine + 2-oxoglutarate = (S)-3-methyl-2-oxopentanoate + L-glutamate</text>
        <dbReference type="Rhea" id="RHEA:24801"/>
        <dbReference type="ChEBI" id="CHEBI:16810"/>
        <dbReference type="ChEBI" id="CHEBI:29985"/>
        <dbReference type="ChEBI" id="CHEBI:35146"/>
        <dbReference type="ChEBI" id="CHEBI:58045"/>
        <dbReference type="EC" id="2.6.1.42"/>
    </reaction>
</comment>
<dbReference type="EC" id="2.6.1.42" evidence="17"/>
<dbReference type="PANTHER" id="PTHR42743:SF11">
    <property type="entry name" value="AMINODEOXYCHORISMATE LYASE"/>
    <property type="match status" value="1"/>
</dbReference>
<evidence type="ECO:0000256" key="7">
    <source>
        <dbReference type="ARBA" id="ARBA00022576"/>
    </source>
</evidence>
<dbReference type="NCBIfam" id="TIGR01122">
    <property type="entry name" value="ilvE_I"/>
    <property type="match status" value="1"/>
</dbReference>
<dbReference type="Gene3D" id="3.20.10.10">
    <property type="entry name" value="D-amino Acid Aminotransferase, subunit A, domain 2"/>
    <property type="match status" value="1"/>
</dbReference>
<dbReference type="UniPathway" id="UPA00047">
    <property type="reaction ID" value="UER00058"/>
</dbReference>
<dbReference type="InterPro" id="IPR043131">
    <property type="entry name" value="BCAT-like_N"/>
</dbReference>
<comment type="function">
    <text evidence="2 17">Acts on leucine, isoleucine and valine.</text>
</comment>
<dbReference type="InterPro" id="IPR043132">
    <property type="entry name" value="BCAT-like_C"/>
</dbReference>
<keyword evidence="11 17" id="KW-0100">Branched-chain amino acid biosynthesis</keyword>
<dbReference type="GO" id="GO:0009097">
    <property type="term" value="P:isoleucine biosynthetic process"/>
    <property type="evidence" value="ECO:0007669"/>
    <property type="project" value="UniProtKB-UniPathway"/>
</dbReference>
<evidence type="ECO:0000256" key="6">
    <source>
        <dbReference type="ARBA" id="ARBA00009320"/>
    </source>
</evidence>
<comment type="catalytic activity">
    <reaction evidence="12 17">
        <text>L-valine + 2-oxoglutarate = 3-methyl-2-oxobutanoate + L-glutamate</text>
        <dbReference type="Rhea" id="RHEA:24813"/>
        <dbReference type="ChEBI" id="CHEBI:11851"/>
        <dbReference type="ChEBI" id="CHEBI:16810"/>
        <dbReference type="ChEBI" id="CHEBI:29985"/>
        <dbReference type="ChEBI" id="CHEBI:57762"/>
        <dbReference type="EC" id="2.6.1.42"/>
    </reaction>
</comment>
<evidence type="ECO:0000256" key="15">
    <source>
        <dbReference type="RuleBase" id="RU004106"/>
    </source>
</evidence>
<evidence type="ECO:0000256" key="4">
    <source>
        <dbReference type="ARBA" id="ARBA00004931"/>
    </source>
</evidence>
<gene>
    <name evidence="17 18" type="primary">ilvE</name>
    <name evidence="18" type="ORF">Enr13x_48390</name>
</gene>
<keyword evidence="7 17" id="KW-0032">Aminotransferase</keyword>
<reference evidence="18 19" key="1">
    <citation type="submission" date="2019-03" db="EMBL/GenBank/DDBJ databases">
        <title>Deep-cultivation of Planctomycetes and their phenomic and genomic characterization uncovers novel biology.</title>
        <authorList>
            <person name="Wiegand S."/>
            <person name="Jogler M."/>
            <person name="Boedeker C."/>
            <person name="Pinto D."/>
            <person name="Vollmers J."/>
            <person name="Rivas-Marin E."/>
            <person name="Kohn T."/>
            <person name="Peeters S.H."/>
            <person name="Heuer A."/>
            <person name="Rast P."/>
            <person name="Oberbeckmann S."/>
            <person name="Bunk B."/>
            <person name="Jeske O."/>
            <person name="Meyerdierks A."/>
            <person name="Storesund J.E."/>
            <person name="Kallscheuer N."/>
            <person name="Luecker S."/>
            <person name="Lage O.M."/>
            <person name="Pohl T."/>
            <person name="Merkel B.J."/>
            <person name="Hornburger P."/>
            <person name="Mueller R.-W."/>
            <person name="Bruemmer F."/>
            <person name="Labrenz M."/>
            <person name="Spormann A.M."/>
            <person name="Op den Camp H."/>
            <person name="Overmann J."/>
            <person name="Amann R."/>
            <person name="Jetten M.S.M."/>
            <person name="Mascher T."/>
            <person name="Medema M.H."/>
            <person name="Devos D.P."/>
            <person name="Kaster A.-K."/>
            <person name="Ovreas L."/>
            <person name="Rohde M."/>
            <person name="Galperin M.Y."/>
            <person name="Jogler C."/>
        </authorList>
    </citation>
    <scope>NUCLEOTIDE SEQUENCE [LARGE SCALE GENOMIC DNA]</scope>
    <source>
        <strain evidence="18 19">Enr13</strain>
    </source>
</reference>
<comment type="pathway">
    <text evidence="3 17">Amino-acid biosynthesis; L-isoleucine biosynthesis; L-isoleucine from 2-oxobutanoate: step 4/4.</text>
</comment>
<evidence type="ECO:0000256" key="1">
    <source>
        <dbReference type="ARBA" id="ARBA00001933"/>
    </source>
</evidence>
<name>A0A518HVY2_9BACT</name>
<comment type="catalytic activity">
    <reaction evidence="14 17">
        <text>L-leucine + 2-oxoglutarate = 4-methyl-2-oxopentanoate + L-glutamate</text>
        <dbReference type="Rhea" id="RHEA:18321"/>
        <dbReference type="ChEBI" id="CHEBI:16810"/>
        <dbReference type="ChEBI" id="CHEBI:17865"/>
        <dbReference type="ChEBI" id="CHEBI:29985"/>
        <dbReference type="ChEBI" id="CHEBI:57427"/>
        <dbReference type="EC" id="2.6.1.42"/>
    </reaction>
</comment>
<dbReference type="GO" id="GO:0052655">
    <property type="term" value="F:L-valine-2-oxoglutarate transaminase activity"/>
    <property type="evidence" value="ECO:0007669"/>
    <property type="project" value="RHEA"/>
</dbReference>
<keyword evidence="9 17" id="KW-0808">Transferase</keyword>
<dbReference type="UniPathway" id="UPA00049">
    <property type="reaction ID" value="UER00062"/>
</dbReference>
<dbReference type="Pfam" id="PF01063">
    <property type="entry name" value="Aminotran_4"/>
    <property type="match status" value="1"/>
</dbReference>
<dbReference type="AlphaFoldDB" id="A0A518HVY2"/>
<dbReference type="UniPathway" id="UPA00048">
    <property type="reaction ID" value="UER00073"/>
</dbReference>
<keyword evidence="10 16" id="KW-0663">Pyridoxal phosphate</keyword>
<dbReference type="Proteomes" id="UP000319004">
    <property type="component" value="Chromosome"/>
</dbReference>
<dbReference type="PANTHER" id="PTHR42743">
    <property type="entry name" value="AMINO-ACID AMINOTRANSFERASE"/>
    <property type="match status" value="1"/>
</dbReference>
<keyword evidence="8 17" id="KW-0028">Amino-acid biosynthesis</keyword>
<evidence type="ECO:0000256" key="2">
    <source>
        <dbReference type="ARBA" id="ARBA00003109"/>
    </source>
</evidence>
<accession>A0A518HVY2</accession>
<comment type="cofactor">
    <cofactor evidence="1 16">
        <name>pyridoxal 5'-phosphate</name>
        <dbReference type="ChEBI" id="CHEBI:597326"/>
    </cofactor>
</comment>
<evidence type="ECO:0000256" key="5">
    <source>
        <dbReference type="ARBA" id="ARBA00005072"/>
    </source>
</evidence>
<evidence type="ECO:0000256" key="10">
    <source>
        <dbReference type="ARBA" id="ARBA00022898"/>
    </source>
</evidence>
<dbReference type="OrthoDB" id="9805628at2"/>
<sequence length="285" mass="31291">MSRQIYINGQFHAPDDAKISVYDHGLLYGDGVFEGMRIYDKKVFRLAEHLKRLDESACAINLQLPISLEQLAADTNETVAKNEIVDGYIRLIVTRGAGPLGLDPFKCSDPQVIIIADSITLYPESYYENGLELVTASTIRNHPAALSPRIKSLNYLNNILAKMEGLKAGCIEALMLNHKGEVAECTGDNLFVIKNGRLNTPPIEAGILEGVTRNAVLELAREAGIETTELPMTRHDIYVADECFLTGSAAEVIPAVTLDGRKIGDGKVGPITQQLNKAFRELVRR</sequence>
<dbReference type="GO" id="GO:0005829">
    <property type="term" value="C:cytosol"/>
    <property type="evidence" value="ECO:0007669"/>
    <property type="project" value="TreeGrafter"/>
</dbReference>
<evidence type="ECO:0000256" key="17">
    <source>
        <dbReference type="RuleBase" id="RU364094"/>
    </source>
</evidence>
<dbReference type="SUPFAM" id="SSF56752">
    <property type="entry name" value="D-aminoacid aminotransferase-like PLP-dependent enzymes"/>
    <property type="match status" value="1"/>
</dbReference>
<dbReference type="EMBL" id="CP037423">
    <property type="protein sequence ID" value="QDV44967.1"/>
    <property type="molecule type" value="Genomic_DNA"/>
</dbReference>
<dbReference type="KEGG" id="snep:Enr13x_48390"/>
<evidence type="ECO:0000256" key="3">
    <source>
        <dbReference type="ARBA" id="ARBA00004824"/>
    </source>
</evidence>
<evidence type="ECO:0000256" key="11">
    <source>
        <dbReference type="ARBA" id="ARBA00023304"/>
    </source>
</evidence>
<comment type="pathway">
    <text evidence="4 17">Amino-acid biosynthesis; L-valine biosynthesis; L-valine from pyruvate: step 4/4.</text>
</comment>
<dbReference type="InterPro" id="IPR018300">
    <property type="entry name" value="Aminotrans_IV_CS"/>
</dbReference>
<dbReference type="GO" id="GO:0052656">
    <property type="term" value="F:L-isoleucine-2-oxoglutarate transaminase activity"/>
    <property type="evidence" value="ECO:0007669"/>
    <property type="project" value="RHEA"/>
</dbReference>
<dbReference type="GO" id="GO:0009099">
    <property type="term" value="P:L-valine biosynthetic process"/>
    <property type="evidence" value="ECO:0007669"/>
    <property type="project" value="UniProtKB-UniPathway"/>
</dbReference>
<proteinExistence type="inferred from homology"/>
<dbReference type="InterPro" id="IPR036038">
    <property type="entry name" value="Aminotransferase-like"/>
</dbReference>
<dbReference type="InterPro" id="IPR050571">
    <property type="entry name" value="Class-IV_PLP-Dep_Aminotrnsfr"/>
</dbReference>
<comment type="similarity">
    <text evidence="6 15">Belongs to the class-IV pyridoxal-phosphate-dependent aminotransferase family.</text>
</comment>
<evidence type="ECO:0000256" key="12">
    <source>
        <dbReference type="ARBA" id="ARBA00048212"/>
    </source>
</evidence>
<dbReference type="InterPro" id="IPR005785">
    <property type="entry name" value="B_amino_transI"/>
</dbReference>
<dbReference type="InterPro" id="IPR001544">
    <property type="entry name" value="Aminotrans_IV"/>
</dbReference>
<evidence type="ECO:0000313" key="18">
    <source>
        <dbReference type="EMBL" id="QDV44967.1"/>
    </source>
</evidence>
<dbReference type="PROSITE" id="PS00770">
    <property type="entry name" value="AA_TRANSFER_CLASS_4"/>
    <property type="match status" value="1"/>
</dbReference>
<evidence type="ECO:0000313" key="19">
    <source>
        <dbReference type="Proteomes" id="UP000319004"/>
    </source>
</evidence>
<comment type="pathway">
    <text evidence="5 17">Amino-acid biosynthesis; L-leucine biosynthesis; L-leucine from 3-methyl-2-oxobutanoate: step 4/4.</text>
</comment>